<proteinExistence type="predicted"/>
<feature type="transmembrane region" description="Helical" evidence="6">
    <location>
        <begin position="193"/>
        <end position="215"/>
    </location>
</feature>
<feature type="transmembrane region" description="Helical" evidence="6">
    <location>
        <begin position="317"/>
        <end position="337"/>
    </location>
</feature>
<feature type="transmembrane region" description="Helical" evidence="6">
    <location>
        <begin position="12"/>
        <end position="29"/>
    </location>
</feature>
<evidence type="ECO:0000256" key="4">
    <source>
        <dbReference type="ARBA" id="ARBA00022989"/>
    </source>
</evidence>
<keyword evidence="2 6" id="KW-0812">Transmembrane</keyword>
<comment type="subcellular location">
    <subcellularLocation>
        <location evidence="1">Membrane</location>
        <topology evidence="1">Multi-pass membrane protein</topology>
    </subcellularLocation>
</comment>
<dbReference type="GO" id="GO:0008360">
    <property type="term" value="P:regulation of cell shape"/>
    <property type="evidence" value="ECO:0007669"/>
    <property type="project" value="UniProtKB-KW"/>
</dbReference>
<dbReference type="GO" id="GO:0051301">
    <property type="term" value="P:cell division"/>
    <property type="evidence" value="ECO:0007669"/>
    <property type="project" value="InterPro"/>
</dbReference>
<dbReference type="GO" id="GO:0032153">
    <property type="term" value="C:cell division site"/>
    <property type="evidence" value="ECO:0007669"/>
    <property type="project" value="TreeGrafter"/>
</dbReference>
<dbReference type="AlphaFoldDB" id="A0AB39HSP6"/>
<keyword evidence="5 6" id="KW-0472">Membrane</keyword>
<protein>
    <submittedName>
        <fullName evidence="7">FtsW/RodA/SpoVE family cell cycle protein</fullName>
    </submittedName>
</protein>
<feature type="transmembrane region" description="Helical" evidence="6">
    <location>
        <begin position="68"/>
        <end position="87"/>
    </location>
</feature>
<dbReference type="PANTHER" id="PTHR30474:SF1">
    <property type="entry name" value="PEPTIDOGLYCAN GLYCOSYLTRANSFERASE MRDB"/>
    <property type="match status" value="1"/>
</dbReference>
<feature type="transmembrane region" description="Helical" evidence="6">
    <location>
        <begin position="279"/>
        <end position="305"/>
    </location>
</feature>
<gene>
    <name evidence="7" type="ORF">AB4Y30_03095</name>
</gene>
<name>A0AB39HSP6_9BACI</name>
<evidence type="ECO:0000256" key="2">
    <source>
        <dbReference type="ARBA" id="ARBA00022692"/>
    </source>
</evidence>
<dbReference type="EMBL" id="CP162599">
    <property type="protein sequence ID" value="XDK33359.1"/>
    <property type="molecule type" value="Genomic_DNA"/>
</dbReference>
<evidence type="ECO:0000256" key="1">
    <source>
        <dbReference type="ARBA" id="ARBA00004141"/>
    </source>
</evidence>
<keyword evidence="4 6" id="KW-1133">Transmembrane helix</keyword>
<dbReference type="GO" id="GO:0015648">
    <property type="term" value="F:lipid-linked peptidoglycan transporter activity"/>
    <property type="evidence" value="ECO:0007669"/>
    <property type="project" value="TreeGrafter"/>
</dbReference>
<evidence type="ECO:0000256" key="6">
    <source>
        <dbReference type="SAM" id="Phobius"/>
    </source>
</evidence>
<organism evidence="7">
    <name type="scientific">Ornithinibacillus sp. 4-3</name>
    <dbReference type="NCBI Taxonomy" id="3231488"/>
    <lineage>
        <taxon>Bacteria</taxon>
        <taxon>Bacillati</taxon>
        <taxon>Bacillota</taxon>
        <taxon>Bacilli</taxon>
        <taxon>Bacillales</taxon>
        <taxon>Bacillaceae</taxon>
        <taxon>Ornithinibacillus</taxon>
    </lineage>
</organism>
<feature type="transmembrane region" description="Helical" evidence="6">
    <location>
        <begin position="349"/>
        <end position="374"/>
    </location>
</feature>
<dbReference type="Pfam" id="PF01098">
    <property type="entry name" value="FTSW_RODA_SPOVE"/>
    <property type="match status" value="1"/>
</dbReference>
<reference evidence="7" key="1">
    <citation type="submission" date="2024-07" db="EMBL/GenBank/DDBJ databases">
        <title>Halotolerant mesophilic bacterium Ornithinibacillus sp. 4-3, sp. nov., isolated from soil.</title>
        <authorList>
            <person name="Sidarenka A.V."/>
            <person name="Guliayeva D.E."/>
            <person name="Leanovich S.I."/>
            <person name="Hileuskaya K.S."/>
            <person name="Akhremchuk A.E."/>
            <person name="Sikolenko M.A."/>
            <person name="Valentovich L.N."/>
        </authorList>
    </citation>
    <scope>NUCLEOTIDE SEQUENCE</scope>
    <source>
        <strain evidence="7">4-3</strain>
    </source>
</reference>
<sequence>MTKRQSHFFQGDLILILLLFITVSLFSIYNAQQMEQYADNFVMKQIVFYGASIFALIVIQFFDLEQLYKASLFIYAFGILIIIALYLTPAGDFAPIRNGAKSWFVFEQIGLSLQPSEFTKIAFIVYLAAVVSKHKDKFKESTIKSDLFLLLKIVVVTGIPFGLIFVQPDLGTSLIFVFIAVVVVLLSGIDWKIIATIVTGVLSLAAGAVALILYLPELAQAVGIKAYQMNRVLSWFDPTHQSNDTFQIDRSMQAVGSGQLTGKGIGNLQVYLPEAHSDMIFSVIGESFGFIGSAAVVFLYFFLFYKLITLGLRVHNFSVFGSFICFGYFALLLIHTFENIGMTINVMPITGIPLLLISYGGSAVLASVIGYALIYRVAVENSIQNDYLFK</sequence>
<evidence type="ECO:0000256" key="5">
    <source>
        <dbReference type="ARBA" id="ARBA00023136"/>
    </source>
</evidence>
<feature type="transmembrane region" description="Helical" evidence="6">
    <location>
        <begin position="170"/>
        <end position="186"/>
    </location>
</feature>
<dbReference type="RefSeq" id="WP_368654041.1">
    <property type="nucleotide sequence ID" value="NZ_CP162599.1"/>
</dbReference>
<feature type="transmembrane region" description="Helical" evidence="6">
    <location>
        <begin position="41"/>
        <end position="62"/>
    </location>
</feature>
<feature type="transmembrane region" description="Helical" evidence="6">
    <location>
        <begin position="147"/>
        <end position="164"/>
    </location>
</feature>
<dbReference type="GO" id="GO:0005886">
    <property type="term" value="C:plasma membrane"/>
    <property type="evidence" value="ECO:0007669"/>
    <property type="project" value="TreeGrafter"/>
</dbReference>
<dbReference type="InterPro" id="IPR001182">
    <property type="entry name" value="FtsW/RodA"/>
</dbReference>
<keyword evidence="3" id="KW-0133">Cell shape</keyword>
<dbReference type="PANTHER" id="PTHR30474">
    <property type="entry name" value="CELL CYCLE PROTEIN"/>
    <property type="match status" value="1"/>
</dbReference>
<accession>A0AB39HSP6</accession>
<evidence type="ECO:0000313" key="7">
    <source>
        <dbReference type="EMBL" id="XDK33359.1"/>
    </source>
</evidence>
<evidence type="ECO:0000256" key="3">
    <source>
        <dbReference type="ARBA" id="ARBA00022960"/>
    </source>
</evidence>